<organism evidence="2 3">
    <name type="scientific">Cohnella yongneupensis</name>
    <dbReference type="NCBI Taxonomy" id="425006"/>
    <lineage>
        <taxon>Bacteria</taxon>
        <taxon>Bacillati</taxon>
        <taxon>Bacillota</taxon>
        <taxon>Bacilli</taxon>
        <taxon>Bacillales</taxon>
        <taxon>Paenibacillaceae</taxon>
        <taxon>Cohnella</taxon>
    </lineage>
</organism>
<dbReference type="Proteomes" id="UP001596108">
    <property type="component" value="Unassembled WGS sequence"/>
</dbReference>
<name>A0ABW0R1V7_9BACL</name>
<keyword evidence="3" id="KW-1185">Reference proteome</keyword>
<keyword evidence="1" id="KW-0812">Transmembrane</keyword>
<protein>
    <recommendedName>
        <fullName evidence="4">Amino acid transporter</fullName>
    </recommendedName>
</protein>
<accession>A0ABW0R1V7</accession>
<keyword evidence="1" id="KW-0472">Membrane</keyword>
<keyword evidence="1" id="KW-1133">Transmembrane helix</keyword>
<gene>
    <name evidence="2" type="ORF">ACFPQ4_09950</name>
</gene>
<comment type="caution">
    <text evidence="2">The sequence shown here is derived from an EMBL/GenBank/DDBJ whole genome shotgun (WGS) entry which is preliminary data.</text>
</comment>
<evidence type="ECO:0000256" key="1">
    <source>
        <dbReference type="SAM" id="Phobius"/>
    </source>
</evidence>
<evidence type="ECO:0000313" key="3">
    <source>
        <dbReference type="Proteomes" id="UP001596108"/>
    </source>
</evidence>
<sequence length="73" mass="8390">MKDAREDDEKAVINETKPFNDVTEHYQNIMGMPNKPADLSSMPKAVRWFGYFFIGMAVVCFLLMVIGVLKDKF</sequence>
<feature type="transmembrane region" description="Helical" evidence="1">
    <location>
        <begin position="48"/>
        <end position="69"/>
    </location>
</feature>
<dbReference type="EMBL" id="JBHSNC010000027">
    <property type="protein sequence ID" value="MFC5529767.1"/>
    <property type="molecule type" value="Genomic_DNA"/>
</dbReference>
<evidence type="ECO:0000313" key="2">
    <source>
        <dbReference type="EMBL" id="MFC5529767.1"/>
    </source>
</evidence>
<evidence type="ECO:0008006" key="4">
    <source>
        <dbReference type="Google" id="ProtNLM"/>
    </source>
</evidence>
<reference evidence="3" key="1">
    <citation type="journal article" date="2019" name="Int. J. Syst. Evol. Microbiol.">
        <title>The Global Catalogue of Microorganisms (GCM) 10K type strain sequencing project: providing services to taxonomists for standard genome sequencing and annotation.</title>
        <authorList>
            <consortium name="The Broad Institute Genomics Platform"/>
            <consortium name="The Broad Institute Genome Sequencing Center for Infectious Disease"/>
            <person name="Wu L."/>
            <person name="Ma J."/>
        </authorList>
    </citation>
    <scope>NUCLEOTIDE SEQUENCE [LARGE SCALE GENOMIC DNA]</scope>
    <source>
        <strain evidence="3">CGMCC 1.18578</strain>
    </source>
</reference>
<dbReference type="RefSeq" id="WP_378111677.1">
    <property type="nucleotide sequence ID" value="NZ_JBHSNC010000027.1"/>
</dbReference>
<proteinExistence type="predicted"/>